<evidence type="ECO:0000313" key="1">
    <source>
        <dbReference type="EMBL" id="SDU10705.1"/>
    </source>
</evidence>
<dbReference type="InterPro" id="IPR029016">
    <property type="entry name" value="GAF-like_dom_sf"/>
</dbReference>
<dbReference type="InterPro" id="IPR007435">
    <property type="entry name" value="DUF484"/>
</dbReference>
<evidence type="ECO:0008006" key="3">
    <source>
        <dbReference type="Google" id="ProtNLM"/>
    </source>
</evidence>
<accession>A0A1H2FTN8</accession>
<dbReference type="KEGG" id="nur:ATY38_09300"/>
<dbReference type="AlphaFoldDB" id="A0A1H2FTN8"/>
<organism evidence="1 2">
    <name type="scientific">Nitrosomonas ureae</name>
    <dbReference type="NCBI Taxonomy" id="44577"/>
    <lineage>
        <taxon>Bacteria</taxon>
        <taxon>Pseudomonadati</taxon>
        <taxon>Pseudomonadota</taxon>
        <taxon>Betaproteobacteria</taxon>
        <taxon>Nitrosomonadales</taxon>
        <taxon>Nitrosomonadaceae</taxon>
        <taxon>Nitrosomonas</taxon>
    </lineage>
</organism>
<dbReference type="Gene3D" id="3.30.450.40">
    <property type="match status" value="1"/>
</dbReference>
<sequence length="235" mass="26552">MKPEEVAQYLQEHPQFFNQYADLLADLQISHPQDEKVISLNERQIIALRERNRVLQDKLLELISFGEENDAIGEKMHRLVIALLSVSNIDELFHALYFSLKEDFAIPLVAMRLWNVANAAKSNAEFTSVSEDVRTIAESLPQPYCGNHIADEIKQWFGEGAEHLNSFAMIPLNTARTIGLVVLGSPDAERFYTEMGTLHLKRLGELVCTTVTRYDQAETVGGLADQQNVIDDQHS</sequence>
<gene>
    <name evidence="1" type="ORF">SAMN05216406_12437</name>
</gene>
<reference evidence="2" key="1">
    <citation type="submission" date="2016-10" db="EMBL/GenBank/DDBJ databases">
        <authorList>
            <person name="Varghese N."/>
            <person name="Submissions S."/>
        </authorList>
    </citation>
    <scope>NUCLEOTIDE SEQUENCE [LARGE SCALE GENOMIC DNA]</scope>
    <source>
        <strain evidence="2">Nm10</strain>
    </source>
</reference>
<dbReference type="Proteomes" id="UP000182882">
    <property type="component" value="Unassembled WGS sequence"/>
</dbReference>
<dbReference type="PANTHER" id="PTHR38765:SF1">
    <property type="entry name" value="DUF484 DOMAIN-CONTAINING PROTEIN"/>
    <property type="match status" value="1"/>
</dbReference>
<name>A0A1H2FTN8_9PROT</name>
<proteinExistence type="predicted"/>
<dbReference type="Pfam" id="PF04340">
    <property type="entry name" value="DUF484"/>
    <property type="match status" value="1"/>
</dbReference>
<dbReference type="EMBL" id="FNLN01000024">
    <property type="protein sequence ID" value="SDU10705.1"/>
    <property type="molecule type" value="Genomic_DNA"/>
</dbReference>
<dbReference type="PANTHER" id="PTHR38765">
    <property type="entry name" value="DUF484 DOMAIN-CONTAINING PROTEIN"/>
    <property type="match status" value="1"/>
</dbReference>
<protein>
    <recommendedName>
        <fullName evidence="3">DUF484 family protein</fullName>
    </recommendedName>
</protein>
<evidence type="ECO:0000313" key="2">
    <source>
        <dbReference type="Proteomes" id="UP000182882"/>
    </source>
</evidence>
<keyword evidence="2" id="KW-1185">Reference proteome</keyword>